<keyword evidence="3" id="KW-1185">Reference proteome</keyword>
<evidence type="ECO:0000313" key="3">
    <source>
        <dbReference type="Proteomes" id="UP000424462"/>
    </source>
</evidence>
<dbReference type="NCBIfam" id="NF038012">
    <property type="entry name" value="DMT_1"/>
    <property type="match status" value="1"/>
</dbReference>
<gene>
    <name evidence="2" type="ORF">COCCU_01440</name>
</gene>
<dbReference type="Proteomes" id="UP000424462">
    <property type="component" value="Chromosome"/>
</dbReference>
<dbReference type="EMBL" id="CP046455">
    <property type="protein sequence ID" value="QGU06249.1"/>
    <property type="molecule type" value="Genomic_DNA"/>
</dbReference>
<feature type="transmembrane region" description="Helical" evidence="1">
    <location>
        <begin position="53"/>
        <end position="72"/>
    </location>
</feature>
<feature type="transmembrane region" description="Helical" evidence="1">
    <location>
        <begin position="167"/>
        <end position="185"/>
    </location>
</feature>
<keyword evidence="1" id="KW-0812">Transmembrane</keyword>
<protein>
    <recommendedName>
        <fullName evidence="4">EamA-like transporter family protein</fullName>
    </recommendedName>
</protein>
<feature type="transmembrane region" description="Helical" evidence="1">
    <location>
        <begin position="231"/>
        <end position="251"/>
    </location>
</feature>
<dbReference type="AlphaFoldDB" id="A0A6B8VT84"/>
<name>A0A6B8VT84_9CORY</name>
<feature type="transmembrane region" description="Helical" evidence="1">
    <location>
        <begin position="78"/>
        <end position="97"/>
    </location>
</feature>
<feature type="transmembrane region" description="Helical" evidence="1">
    <location>
        <begin position="109"/>
        <end position="126"/>
    </location>
</feature>
<organism evidence="2 3">
    <name type="scientific">Corynebacterium occultum</name>
    <dbReference type="NCBI Taxonomy" id="2675219"/>
    <lineage>
        <taxon>Bacteria</taxon>
        <taxon>Bacillati</taxon>
        <taxon>Actinomycetota</taxon>
        <taxon>Actinomycetes</taxon>
        <taxon>Mycobacteriales</taxon>
        <taxon>Corynebacteriaceae</taxon>
        <taxon>Corynebacterium</taxon>
    </lineage>
</organism>
<evidence type="ECO:0000256" key="1">
    <source>
        <dbReference type="SAM" id="Phobius"/>
    </source>
</evidence>
<evidence type="ECO:0008006" key="4">
    <source>
        <dbReference type="Google" id="ProtNLM"/>
    </source>
</evidence>
<feature type="transmembrane region" description="Helical" evidence="1">
    <location>
        <begin position="197"/>
        <end position="219"/>
    </location>
</feature>
<feature type="transmembrane region" description="Helical" evidence="1">
    <location>
        <begin position="263"/>
        <end position="281"/>
    </location>
</feature>
<dbReference type="PANTHER" id="PTHR40761">
    <property type="entry name" value="CONSERVED INTEGRAL MEMBRANE ALANINE VALINE AND LEUCINE RICH PROTEIN-RELATED"/>
    <property type="match status" value="1"/>
</dbReference>
<keyword evidence="1" id="KW-0472">Membrane</keyword>
<reference evidence="2 3" key="1">
    <citation type="submission" date="2019-11" db="EMBL/GenBank/DDBJ databases">
        <title>Complete genome sequence of Corynebacterium kalinowskii 1959, a novel Corynebacterium species isolated from soil of a small paddock in Vilsendorf, Germany.</title>
        <authorList>
            <person name="Schaffert L."/>
            <person name="Ruwe M."/>
            <person name="Milse J."/>
            <person name="Hanuschka K."/>
            <person name="Ortseifen V."/>
            <person name="Droste J."/>
            <person name="Brandt D."/>
            <person name="Schlueter L."/>
            <person name="Kutter Y."/>
            <person name="Vinke S."/>
            <person name="Viehoefer P."/>
            <person name="Jacob L."/>
            <person name="Luebke N.-C."/>
            <person name="Schulte-Berndt E."/>
            <person name="Hain C."/>
            <person name="Linder M."/>
            <person name="Schmidt P."/>
            <person name="Wollenschlaeger L."/>
            <person name="Luttermann T."/>
            <person name="Thieme E."/>
            <person name="Hassa J."/>
            <person name="Haak M."/>
            <person name="Wittchen M."/>
            <person name="Mentz A."/>
            <person name="Persicke M."/>
            <person name="Busche T."/>
            <person name="Ruckert C."/>
        </authorList>
    </citation>
    <scope>NUCLEOTIDE SEQUENCE [LARGE SCALE GENOMIC DNA]</scope>
    <source>
        <strain evidence="2 3">2039</strain>
    </source>
</reference>
<feature type="transmembrane region" description="Helical" evidence="1">
    <location>
        <begin position="138"/>
        <end position="155"/>
    </location>
</feature>
<feature type="transmembrane region" description="Helical" evidence="1">
    <location>
        <begin position="12"/>
        <end position="32"/>
    </location>
</feature>
<proteinExistence type="predicted"/>
<evidence type="ECO:0000313" key="2">
    <source>
        <dbReference type="EMBL" id="QGU06249.1"/>
    </source>
</evidence>
<sequence length="286" mass="30785">MGTSIDSVENNLLAAIFALASALTIAWGTVVRHRIAKAVPAGKSPFLTAIKRPMWWAGMSTAIMAYCLQVVALGFGPLLVVQPILVMSLIFTIPVAAIYDNHRVSKAELFWASLLTVSVSVMVILGRPIGGQSHPSFSRWWLALLLGVLVLFVMDRVAKHQKGRNRALILGLVTGAIFGYVAVLSKAVADSFVSSGVLGLIISWESYALIFAATMGTLVQQSAFNASSLRTSLPAMKIAEPIIAFGLGFAVLGESFRVDGFDWIWLGVAFFLMVLSTVVLSRRNVT</sequence>
<keyword evidence="1" id="KW-1133">Transmembrane helix</keyword>
<dbReference type="KEGG" id="cok:COCCU_01440"/>
<dbReference type="PANTHER" id="PTHR40761:SF1">
    <property type="entry name" value="CONSERVED INTEGRAL MEMBRANE ALANINE VALINE AND LEUCINE RICH PROTEIN-RELATED"/>
    <property type="match status" value="1"/>
</dbReference>
<accession>A0A6B8VT84</accession>